<name>A0A0A9FA20_ARUDO</name>
<proteinExistence type="predicted"/>
<sequence length="83" mass="8894">MLLVSTFCTCCALSSSASASFLPISSPTLTLQQDSFSGEAMAIAFTTSQGHCTPLYLPRRQSGGEPHCTKHVLQQDEGPYCHI</sequence>
<feature type="chain" id="PRO_5002062114" description="Secreted protein" evidence="1">
    <location>
        <begin position="20"/>
        <end position="83"/>
    </location>
</feature>
<accession>A0A0A9FA20</accession>
<evidence type="ECO:0000313" key="2">
    <source>
        <dbReference type="EMBL" id="JAE09167.1"/>
    </source>
</evidence>
<feature type="signal peptide" evidence="1">
    <location>
        <begin position="1"/>
        <end position="19"/>
    </location>
</feature>
<dbReference type="EMBL" id="GBRH01188729">
    <property type="protein sequence ID" value="JAE09167.1"/>
    <property type="molecule type" value="Transcribed_RNA"/>
</dbReference>
<organism evidence="2">
    <name type="scientific">Arundo donax</name>
    <name type="common">Giant reed</name>
    <name type="synonym">Donax arundinaceus</name>
    <dbReference type="NCBI Taxonomy" id="35708"/>
    <lineage>
        <taxon>Eukaryota</taxon>
        <taxon>Viridiplantae</taxon>
        <taxon>Streptophyta</taxon>
        <taxon>Embryophyta</taxon>
        <taxon>Tracheophyta</taxon>
        <taxon>Spermatophyta</taxon>
        <taxon>Magnoliopsida</taxon>
        <taxon>Liliopsida</taxon>
        <taxon>Poales</taxon>
        <taxon>Poaceae</taxon>
        <taxon>PACMAD clade</taxon>
        <taxon>Arundinoideae</taxon>
        <taxon>Arundineae</taxon>
        <taxon>Arundo</taxon>
    </lineage>
</organism>
<reference evidence="2" key="1">
    <citation type="submission" date="2014-09" db="EMBL/GenBank/DDBJ databases">
        <authorList>
            <person name="Magalhaes I.L.F."/>
            <person name="Oliveira U."/>
            <person name="Santos F.R."/>
            <person name="Vidigal T.H.D.A."/>
            <person name="Brescovit A.D."/>
            <person name="Santos A.J."/>
        </authorList>
    </citation>
    <scope>NUCLEOTIDE SEQUENCE</scope>
    <source>
        <tissue evidence="2">Shoot tissue taken approximately 20 cm above the soil surface</tissue>
    </source>
</reference>
<reference evidence="2" key="2">
    <citation type="journal article" date="2015" name="Data Brief">
        <title>Shoot transcriptome of the giant reed, Arundo donax.</title>
        <authorList>
            <person name="Barrero R.A."/>
            <person name="Guerrero F.D."/>
            <person name="Moolhuijzen P."/>
            <person name="Goolsby J.A."/>
            <person name="Tidwell J."/>
            <person name="Bellgard S.E."/>
            <person name="Bellgard M.I."/>
        </authorList>
    </citation>
    <scope>NUCLEOTIDE SEQUENCE</scope>
    <source>
        <tissue evidence="2">Shoot tissue taken approximately 20 cm above the soil surface</tissue>
    </source>
</reference>
<protein>
    <recommendedName>
        <fullName evidence="3">Secreted protein</fullName>
    </recommendedName>
</protein>
<dbReference type="AlphaFoldDB" id="A0A0A9FA20"/>
<keyword evidence="1" id="KW-0732">Signal</keyword>
<evidence type="ECO:0008006" key="3">
    <source>
        <dbReference type="Google" id="ProtNLM"/>
    </source>
</evidence>
<evidence type="ECO:0000256" key="1">
    <source>
        <dbReference type="SAM" id="SignalP"/>
    </source>
</evidence>